<keyword evidence="3" id="KW-0145">Chemotaxis</keyword>
<name>A0A2G5VD44_9PELO</name>
<proteinExistence type="inferred from homology"/>
<dbReference type="GO" id="GO:0038022">
    <property type="term" value="F:G protein-coupled olfactory receptor activity"/>
    <property type="evidence" value="ECO:0007669"/>
    <property type="project" value="TreeGrafter"/>
</dbReference>
<keyword evidence="12" id="KW-0966">Cell projection</keyword>
<keyword evidence="8" id="KW-0969">Cilium</keyword>
<feature type="transmembrane region" description="Helical" evidence="19">
    <location>
        <begin position="6"/>
        <end position="29"/>
    </location>
</feature>
<feature type="transmembrane region" description="Helical" evidence="19">
    <location>
        <begin position="279"/>
        <end position="303"/>
    </location>
</feature>
<dbReference type="OrthoDB" id="5819686at2759"/>
<evidence type="ECO:0000256" key="12">
    <source>
        <dbReference type="ARBA" id="ARBA00023273"/>
    </source>
</evidence>
<keyword evidence="11" id="KW-0325">Glycoprotein</keyword>
<keyword evidence="9 19" id="KW-0472">Membrane</keyword>
<reference evidence="21" key="1">
    <citation type="submission" date="2017-10" db="EMBL/GenBank/DDBJ databases">
        <title>Rapid genome shrinkage in a self-fertile nematode reveals novel sperm competition proteins.</title>
        <authorList>
            <person name="Yin D."/>
            <person name="Schwarz E.M."/>
            <person name="Thomas C.G."/>
            <person name="Felde R.L."/>
            <person name="Korf I.F."/>
            <person name="Cutter A.D."/>
            <person name="Schartner C.M."/>
            <person name="Ralston E.J."/>
            <person name="Meyer B.J."/>
            <person name="Haag E.S."/>
        </authorList>
    </citation>
    <scope>NUCLEOTIDE SEQUENCE [LARGE SCALE GENOMIC DNA]</scope>
    <source>
        <strain evidence="21">JU1422</strain>
    </source>
</reference>
<dbReference type="EMBL" id="PDUG01000002">
    <property type="protein sequence ID" value="PIC49486.1"/>
    <property type="molecule type" value="Genomic_DNA"/>
</dbReference>
<comment type="subunit">
    <text evidence="15">Interacts with odr-4.</text>
</comment>
<evidence type="ECO:0000256" key="7">
    <source>
        <dbReference type="ARBA" id="ARBA00022989"/>
    </source>
</evidence>
<protein>
    <recommendedName>
        <fullName evidence="16">Serpentine receptor class r-10</fullName>
    </recommendedName>
    <alternativeName>
        <fullName evidence="17">Odorant response abnormal protein 10</fullName>
    </alternativeName>
    <alternativeName>
        <fullName evidence="18">Olfactory receptor 10</fullName>
    </alternativeName>
</protein>
<comment type="caution">
    <text evidence="20">The sequence shown here is derived from an EMBL/GenBank/DDBJ whole genome shotgun (WGS) entry which is preliminary data.</text>
</comment>
<evidence type="ECO:0000256" key="2">
    <source>
        <dbReference type="ARBA" id="ARBA00022475"/>
    </source>
</evidence>
<dbReference type="GO" id="GO:0042048">
    <property type="term" value="P:olfactory behavior"/>
    <property type="evidence" value="ECO:0007669"/>
    <property type="project" value="TreeGrafter"/>
</dbReference>
<evidence type="ECO:0000256" key="8">
    <source>
        <dbReference type="ARBA" id="ARBA00023069"/>
    </source>
</evidence>
<dbReference type="Gene3D" id="1.20.1070.10">
    <property type="entry name" value="Rhodopsin 7-helix transmembrane proteins"/>
    <property type="match status" value="1"/>
</dbReference>
<dbReference type="SUPFAM" id="SSF81321">
    <property type="entry name" value="Family A G protein-coupled receptor-like"/>
    <property type="match status" value="1"/>
</dbReference>
<evidence type="ECO:0000256" key="1">
    <source>
        <dbReference type="ARBA" id="ARBA00004272"/>
    </source>
</evidence>
<comment type="function">
    <text evidence="13">An odorant receptor which affects chemotaxis to the volatile odorant diacetyl. Specifies AWA neuronal cell fate via the odr-7 pathway.</text>
</comment>
<evidence type="ECO:0000256" key="3">
    <source>
        <dbReference type="ARBA" id="ARBA00022500"/>
    </source>
</evidence>
<evidence type="ECO:0000256" key="6">
    <source>
        <dbReference type="ARBA" id="ARBA00022725"/>
    </source>
</evidence>
<feature type="transmembrane region" description="Helical" evidence="19">
    <location>
        <begin position="245"/>
        <end position="273"/>
    </location>
</feature>
<evidence type="ECO:0000256" key="11">
    <source>
        <dbReference type="ARBA" id="ARBA00023180"/>
    </source>
</evidence>
<evidence type="ECO:0000313" key="21">
    <source>
        <dbReference type="Proteomes" id="UP000230233"/>
    </source>
</evidence>
<feature type="transmembrane region" description="Helical" evidence="19">
    <location>
        <begin position="129"/>
        <end position="151"/>
    </location>
</feature>
<feature type="transmembrane region" description="Helical" evidence="19">
    <location>
        <begin position="200"/>
        <end position="224"/>
    </location>
</feature>
<evidence type="ECO:0000256" key="14">
    <source>
        <dbReference type="ARBA" id="ARBA00061678"/>
    </source>
</evidence>
<keyword evidence="10" id="KW-0675">Receptor</keyword>
<evidence type="ECO:0000256" key="9">
    <source>
        <dbReference type="ARBA" id="ARBA00023136"/>
    </source>
</evidence>
<dbReference type="Pfam" id="PF10326">
    <property type="entry name" value="7TM_GPCR_Str"/>
    <property type="match status" value="1"/>
</dbReference>
<comment type="subcellular location">
    <subcellularLocation>
        <location evidence="1">Cell projection</location>
        <location evidence="1">Cilium membrane</location>
        <topology evidence="1">Multi-pass membrane protein</topology>
    </subcellularLocation>
</comment>
<dbReference type="PANTHER" id="PTHR22943">
    <property type="entry name" value="7-TRANSMEMBRANE DOMAIN RECEPTOR C.ELEGANS"/>
    <property type="match status" value="1"/>
</dbReference>
<evidence type="ECO:0000256" key="18">
    <source>
        <dbReference type="ARBA" id="ARBA00082489"/>
    </source>
</evidence>
<sequence length="339" mass="39037">MSMLWLHIIQYAGFFSAQITNSLLVYLIITRAGKLFGSYRHVMCVFALYSLIYAWIEVATQPVMHIKGPIFIVYMDSPLKSQMWIGNEITCLYCGSFALVISLLAAQFFYRYVAMCRPGILRNLDGYKLILIFIPCLICFVLWFEFVYWGMANTVEKQEYLKEELKFYYEEDSTNIPFIAPMYWSIGHNGEKIWKFWECMSSVGCVVIICVCFSTILYCAFNIYRSMKNAQSHMSAKTIELNRQLFITLTFQTLLPFVMMYSPVGLLIVLPIFEVYVGGIANFVGASLAVYPSLEPLIAIFCIKEFRKTVLCQRKRKITSSIANTQSIAVSSMVPTNYR</sequence>
<gene>
    <name evidence="20" type="primary">Cnig_chr_II.g8079</name>
    <name evidence="20" type="ORF">B9Z55_008079</name>
</gene>
<evidence type="ECO:0000256" key="16">
    <source>
        <dbReference type="ARBA" id="ARBA00067967"/>
    </source>
</evidence>
<evidence type="ECO:0000256" key="15">
    <source>
        <dbReference type="ARBA" id="ARBA00064300"/>
    </source>
</evidence>
<comment type="similarity">
    <text evidence="14">Belongs to the nematode receptor-like protein str family.</text>
</comment>
<dbReference type="GO" id="GO:0060170">
    <property type="term" value="C:ciliary membrane"/>
    <property type="evidence" value="ECO:0007669"/>
    <property type="project" value="UniProtKB-SubCell"/>
</dbReference>
<evidence type="ECO:0000256" key="10">
    <source>
        <dbReference type="ARBA" id="ARBA00023170"/>
    </source>
</evidence>
<evidence type="ECO:0000313" key="20">
    <source>
        <dbReference type="EMBL" id="PIC49486.1"/>
    </source>
</evidence>
<evidence type="ECO:0000256" key="4">
    <source>
        <dbReference type="ARBA" id="ARBA00022606"/>
    </source>
</evidence>
<keyword evidence="5 19" id="KW-0812">Transmembrane</keyword>
<evidence type="ECO:0000256" key="19">
    <source>
        <dbReference type="SAM" id="Phobius"/>
    </source>
</evidence>
<dbReference type="Proteomes" id="UP000230233">
    <property type="component" value="Chromosome II"/>
</dbReference>
<keyword evidence="7 19" id="KW-1133">Transmembrane helix</keyword>
<keyword evidence="6" id="KW-0552">Olfaction</keyword>
<feature type="transmembrane region" description="Helical" evidence="19">
    <location>
        <begin position="41"/>
        <end position="64"/>
    </location>
</feature>
<dbReference type="PANTHER" id="PTHR22943:SF81">
    <property type="entry name" value="SEVEN TM RECEPTOR"/>
    <property type="match status" value="1"/>
</dbReference>
<dbReference type="GO" id="GO:0006935">
    <property type="term" value="P:chemotaxis"/>
    <property type="evidence" value="ECO:0007669"/>
    <property type="project" value="UniProtKB-KW"/>
</dbReference>
<evidence type="ECO:0000256" key="13">
    <source>
        <dbReference type="ARBA" id="ARBA00054965"/>
    </source>
</evidence>
<dbReference type="AlphaFoldDB" id="A0A2G5VD44"/>
<keyword evidence="4" id="KW-0716">Sensory transduction</keyword>
<keyword evidence="2" id="KW-1003">Cell membrane</keyword>
<accession>A0A2G5VD44</accession>
<evidence type="ECO:0000256" key="5">
    <source>
        <dbReference type="ARBA" id="ARBA00022692"/>
    </source>
</evidence>
<organism evidence="20 21">
    <name type="scientific">Caenorhabditis nigoni</name>
    <dbReference type="NCBI Taxonomy" id="1611254"/>
    <lineage>
        <taxon>Eukaryota</taxon>
        <taxon>Metazoa</taxon>
        <taxon>Ecdysozoa</taxon>
        <taxon>Nematoda</taxon>
        <taxon>Chromadorea</taxon>
        <taxon>Rhabditida</taxon>
        <taxon>Rhabditina</taxon>
        <taxon>Rhabditomorpha</taxon>
        <taxon>Rhabditoidea</taxon>
        <taxon>Rhabditidae</taxon>
        <taxon>Peloderinae</taxon>
        <taxon>Caenorhabditis</taxon>
    </lineage>
</organism>
<evidence type="ECO:0000256" key="17">
    <source>
        <dbReference type="ARBA" id="ARBA00078653"/>
    </source>
</evidence>
<feature type="transmembrane region" description="Helical" evidence="19">
    <location>
        <begin position="84"/>
        <end position="109"/>
    </location>
</feature>
<dbReference type="FunFam" id="1.20.1070.10:FF:000128">
    <property type="entry name" value="Seven TM Receptor"/>
    <property type="match status" value="1"/>
</dbReference>
<dbReference type="InterPro" id="IPR019428">
    <property type="entry name" value="7TM_GPCR_serpentine_rcpt_Str"/>
</dbReference>
<keyword evidence="21" id="KW-1185">Reference proteome</keyword>